<dbReference type="GO" id="GO:0005886">
    <property type="term" value="C:plasma membrane"/>
    <property type="evidence" value="ECO:0007669"/>
    <property type="project" value="TreeGrafter"/>
</dbReference>
<proteinExistence type="inferred from homology"/>
<dbReference type="OrthoDB" id="9046662at2759"/>
<reference evidence="9" key="1">
    <citation type="submission" date="2020-04" db="EMBL/GenBank/DDBJ databases">
        <authorList>
            <person name="Alioto T."/>
            <person name="Alioto T."/>
            <person name="Gomez Garrido J."/>
        </authorList>
    </citation>
    <scope>NUCLEOTIDE SEQUENCE</scope>
    <source>
        <strain evidence="9">A484AB</strain>
    </source>
</reference>
<keyword evidence="3" id="KW-1133">Transmembrane helix</keyword>
<keyword evidence="6 8" id="KW-0675">Receptor</keyword>
<evidence type="ECO:0000256" key="3">
    <source>
        <dbReference type="ARBA" id="ARBA00022989"/>
    </source>
</evidence>
<dbReference type="PANTHER" id="PTHR45695">
    <property type="entry name" value="LEUCOKININ RECEPTOR-RELATED"/>
    <property type="match status" value="1"/>
</dbReference>
<keyword evidence="10" id="KW-1185">Reference proteome</keyword>
<keyword evidence="4 8" id="KW-0297">G-protein coupled receptor</keyword>
<dbReference type="SUPFAM" id="SSF81321">
    <property type="entry name" value="Family A G protein-coupled receptor-like"/>
    <property type="match status" value="1"/>
</dbReference>
<keyword evidence="7 8" id="KW-0807">Transducer</keyword>
<dbReference type="Gene3D" id="1.20.1070.10">
    <property type="entry name" value="Rhodopsin 7-helix transmembrane proteins"/>
    <property type="match status" value="1"/>
</dbReference>
<organism evidence="9 10">
    <name type="scientific">Paramuricea clavata</name>
    <name type="common">Red gorgonian</name>
    <name type="synonym">Violescent sea-whip</name>
    <dbReference type="NCBI Taxonomy" id="317549"/>
    <lineage>
        <taxon>Eukaryota</taxon>
        <taxon>Metazoa</taxon>
        <taxon>Cnidaria</taxon>
        <taxon>Anthozoa</taxon>
        <taxon>Octocorallia</taxon>
        <taxon>Malacalcyonacea</taxon>
        <taxon>Plexauridae</taxon>
        <taxon>Paramuricea</taxon>
    </lineage>
</organism>
<dbReference type="PROSITE" id="PS00237">
    <property type="entry name" value="G_PROTEIN_RECEP_F1_1"/>
    <property type="match status" value="1"/>
</dbReference>
<evidence type="ECO:0000256" key="6">
    <source>
        <dbReference type="ARBA" id="ARBA00023170"/>
    </source>
</evidence>
<dbReference type="PRINTS" id="PR00237">
    <property type="entry name" value="GPCRRHODOPSN"/>
</dbReference>
<comment type="caution">
    <text evidence="9">The sequence shown here is derived from an EMBL/GenBank/DDBJ whole genome shotgun (WGS) entry which is preliminary data.</text>
</comment>
<dbReference type="AlphaFoldDB" id="A0A6S7HBV7"/>
<evidence type="ECO:0000256" key="7">
    <source>
        <dbReference type="ARBA" id="ARBA00023224"/>
    </source>
</evidence>
<dbReference type="EMBL" id="CACRXK020004161">
    <property type="protein sequence ID" value="CAB4001719.1"/>
    <property type="molecule type" value="Genomic_DNA"/>
</dbReference>
<name>A0A6S7HBV7_PARCT</name>
<evidence type="ECO:0000256" key="5">
    <source>
        <dbReference type="ARBA" id="ARBA00023136"/>
    </source>
</evidence>
<dbReference type="PANTHER" id="PTHR45695:SF9">
    <property type="entry name" value="LEUCOKININ RECEPTOR"/>
    <property type="match status" value="1"/>
</dbReference>
<evidence type="ECO:0000313" key="9">
    <source>
        <dbReference type="EMBL" id="CAB4001719.1"/>
    </source>
</evidence>
<evidence type="ECO:0000256" key="8">
    <source>
        <dbReference type="RuleBase" id="RU000688"/>
    </source>
</evidence>
<dbReference type="InterPro" id="IPR000276">
    <property type="entry name" value="GPCR_Rhodpsn"/>
</dbReference>
<dbReference type="Proteomes" id="UP001152795">
    <property type="component" value="Unassembled WGS sequence"/>
</dbReference>
<keyword evidence="2 8" id="KW-0812">Transmembrane</keyword>
<evidence type="ECO:0000256" key="1">
    <source>
        <dbReference type="ARBA" id="ARBA00004141"/>
    </source>
</evidence>
<dbReference type="PROSITE" id="PS50262">
    <property type="entry name" value="G_PROTEIN_RECEP_F1_2"/>
    <property type="match status" value="1"/>
</dbReference>
<comment type="similarity">
    <text evidence="8">Belongs to the G-protein coupled receptor 1 family.</text>
</comment>
<protein>
    <submittedName>
        <fullName evidence="9">Neuropeptide FF receptor 1-like</fullName>
    </submittedName>
</protein>
<dbReference type="Pfam" id="PF00001">
    <property type="entry name" value="7tm_1"/>
    <property type="match status" value="1"/>
</dbReference>
<evidence type="ECO:0000256" key="2">
    <source>
        <dbReference type="ARBA" id="ARBA00022692"/>
    </source>
</evidence>
<sequence>MANGSLPNNTDTALVPEPYASMVIRLTLYAVVFILTVIGNIVVIMVIMKNRKLRSIETNYYGYYLLNLAIADLSVALLVIPFTVVYNESGDWPFSAFLCKVIPTLLVASLCASILTLLVLTCERYWSICYPFKQSLTRNKLLVILGLVWFLSFAAASPELVVYELNTEHVSGAQIQEKYPCAEQWSSNKQRQAYTAFLFIFSYLLPLVVILAAYLRIVYELQTSKAECFGPNDEDHIKKTVRVLIIVVASFALCYLPEKVLFIWIDYGNGGYYPYIDILMKYSYFFQWFNSCLNPIIYGAVDINFRNFYASLLRHCSGFKTYSSEIKRRLSVVKISKHGE</sequence>
<keyword evidence="5" id="KW-0472">Membrane</keyword>
<accession>A0A6S7HBV7</accession>
<evidence type="ECO:0000313" key="10">
    <source>
        <dbReference type="Proteomes" id="UP001152795"/>
    </source>
</evidence>
<dbReference type="GO" id="GO:0004930">
    <property type="term" value="F:G protein-coupled receptor activity"/>
    <property type="evidence" value="ECO:0007669"/>
    <property type="project" value="UniProtKB-KW"/>
</dbReference>
<comment type="subcellular location">
    <subcellularLocation>
        <location evidence="1">Membrane</location>
        <topology evidence="1">Multi-pass membrane protein</topology>
    </subcellularLocation>
</comment>
<evidence type="ECO:0000256" key="4">
    <source>
        <dbReference type="ARBA" id="ARBA00023040"/>
    </source>
</evidence>
<dbReference type="InterPro" id="IPR017452">
    <property type="entry name" value="GPCR_Rhodpsn_7TM"/>
</dbReference>
<gene>
    <name evidence="9" type="ORF">PACLA_8A055137</name>
</gene>